<dbReference type="RefSeq" id="WP_377939384.1">
    <property type="nucleotide sequence ID" value="NZ_JBHTHQ010000025.1"/>
</dbReference>
<dbReference type="EMBL" id="JBHTHQ010000025">
    <property type="protein sequence ID" value="MFD0705626.1"/>
    <property type="molecule type" value="Genomic_DNA"/>
</dbReference>
<evidence type="ECO:0000313" key="3">
    <source>
        <dbReference type="Proteomes" id="UP001597036"/>
    </source>
</evidence>
<keyword evidence="1" id="KW-1133">Transmembrane helix</keyword>
<keyword evidence="1" id="KW-0812">Transmembrane</keyword>
<reference evidence="3" key="1">
    <citation type="journal article" date="2019" name="Int. J. Syst. Evol. Microbiol.">
        <title>The Global Catalogue of Microorganisms (GCM) 10K type strain sequencing project: providing services to taxonomists for standard genome sequencing and annotation.</title>
        <authorList>
            <consortium name="The Broad Institute Genomics Platform"/>
            <consortium name="The Broad Institute Genome Sequencing Center for Infectious Disease"/>
            <person name="Wu L."/>
            <person name="Ma J."/>
        </authorList>
    </citation>
    <scope>NUCLEOTIDE SEQUENCE [LARGE SCALE GENOMIC DNA]</scope>
    <source>
        <strain evidence="3">CCM 8604</strain>
    </source>
</reference>
<dbReference type="Proteomes" id="UP001597036">
    <property type="component" value="Unassembled WGS sequence"/>
</dbReference>
<comment type="caution">
    <text evidence="2">The sequence shown here is derived from an EMBL/GenBank/DDBJ whole genome shotgun (WGS) entry which is preliminary data.</text>
</comment>
<keyword evidence="1" id="KW-0472">Membrane</keyword>
<feature type="transmembrane region" description="Helical" evidence="1">
    <location>
        <begin position="30"/>
        <end position="50"/>
    </location>
</feature>
<protein>
    <submittedName>
        <fullName evidence="2">SCO6880 family protein</fullName>
    </submittedName>
</protein>
<proteinExistence type="predicted"/>
<name>A0ABW2Y785_9BIFI</name>
<gene>
    <name evidence="2" type="ORF">ACFQY8_07710</name>
</gene>
<accession>A0ABW2Y785</accession>
<dbReference type="InterPro" id="IPR049978">
    <property type="entry name" value="SCO6880-like"/>
</dbReference>
<organism evidence="2 3">
    <name type="scientific">Alloscardovia venturai</name>
    <dbReference type="NCBI Taxonomy" id="1769421"/>
    <lineage>
        <taxon>Bacteria</taxon>
        <taxon>Bacillati</taxon>
        <taxon>Actinomycetota</taxon>
        <taxon>Actinomycetes</taxon>
        <taxon>Bifidobacteriales</taxon>
        <taxon>Bifidobacteriaceae</taxon>
        <taxon>Alloscardovia</taxon>
    </lineage>
</organism>
<dbReference type="NCBIfam" id="NF042935">
    <property type="entry name" value="SCO6880_fam"/>
    <property type="match status" value="1"/>
</dbReference>
<evidence type="ECO:0000256" key="1">
    <source>
        <dbReference type="SAM" id="Phobius"/>
    </source>
</evidence>
<keyword evidence="3" id="KW-1185">Reference proteome</keyword>
<evidence type="ECO:0000313" key="2">
    <source>
        <dbReference type="EMBL" id="MFD0705626.1"/>
    </source>
</evidence>
<sequence>MSAKTTHRFTATFSPVSNTGVLLWLQKHQVIIIGGIVSYMMLILLIGAPLWTPPHIILMGIAGLSAVTIKGRSLIQLAAIRLGFALRSVTGQTRWTLNPLSQDEIVGLIDLPGAAGQRLKPLEVVNTQFKGASFLYDKENSQATAILRCMGKPFVFTSTDTQDERARQFSHMLSQLSEYPDIVRLTIQSRSLMTPFHVEIADNNEFAADEIRDMVAENMRVIMSHDMIISLTVSQDKAKNLVKNYGGGVAGISGLLKDRLIPLVNMLEQAGIDSQAGIVWENTAQIRAMMKLMSDATAYGTINERLELDDDVPVASNYREYMDYVHVGDTYARTLWVDKWPSDPATVGFLHQLTSVRDAQIVFTQAFKPKPENKARRALNARKDELERIKRLNKNMGRNDDPRLILEDDEVDKRLTELVVHKAEVDFQGFVTILAPSKLLLDETTRNIITSMTFMHFDRMHGQQYAAWVSALPLGQAGR</sequence>